<dbReference type="InterPro" id="IPR022137">
    <property type="entry name" value="Znf_prot_DUF3669"/>
</dbReference>
<reference evidence="2" key="1">
    <citation type="submission" date="2021-07" db="EMBL/GenBank/DDBJ databases">
        <authorList>
            <person name="Branca A.L. A."/>
        </authorList>
    </citation>
    <scope>NUCLEOTIDE SEQUENCE</scope>
</reference>
<evidence type="ECO:0000313" key="3">
    <source>
        <dbReference type="Proteomes" id="UP001152646"/>
    </source>
</evidence>
<dbReference type="OrthoDB" id="2993351at2759"/>
<dbReference type="PANTHER" id="PTHR40780">
    <property type="entry name" value="DUF3669 DOMAIN-CONTAINING PROTEIN"/>
    <property type="match status" value="1"/>
</dbReference>
<protein>
    <recommendedName>
        <fullName evidence="1">DUF3669 domain-containing protein</fullName>
    </recommendedName>
</protein>
<organism evidence="2 3">
    <name type="scientific">Penicillium salamii</name>
    <dbReference type="NCBI Taxonomy" id="1612424"/>
    <lineage>
        <taxon>Eukaryota</taxon>
        <taxon>Fungi</taxon>
        <taxon>Dikarya</taxon>
        <taxon>Ascomycota</taxon>
        <taxon>Pezizomycotina</taxon>
        <taxon>Eurotiomycetes</taxon>
        <taxon>Eurotiomycetidae</taxon>
        <taxon>Eurotiales</taxon>
        <taxon>Aspergillaceae</taxon>
        <taxon>Penicillium</taxon>
    </lineage>
</organism>
<evidence type="ECO:0000313" key="2">
    <source>
        <dbReference type="EMBL" id="CAG8225578.1"/>
    </source>
</evidence>
<feature type="domain" description="DUF3669" evidence="1">
    <location>
        <begin position="379"/>
        <end position="447"/>
    </location>
</feature>
<dbReference type="PANTHER" id="PTHR40780:SF2">
    <property type="entry name" value="DUF3669 DOMAIN-CONTAINING PROTEIN"/>
    <property type="match status" value="1"/>
</dbReference>
<evidence type="ECO:0000259" key="1">
    <source>
        <dbReference type="Pfam" id="PF12417"/>
    </source>
</evidence>
<proteinExistence type="predicted"/>
<gene>
    <name evidence="2" type="ORF">PSALAMII_LOCUS180</name>
</gene>
<accession>A0A9W4I608</accession>
<comment type="caution">
    <text evidence="2">The sequence shown here is derived from an EMBL/GenBank/DDBJ whole genome shotgun (WGS) entry which is preliminary data.</text>
</comment>
<sequence>MFVAWSVTVVRGSDPQHDHLSQPSRFTFPLFLIDLSPVCISSMDRLHRKQESSEDSPISLVPAGLLADINPTNQLSVLLDQQHNELVTRQLNISEDETPDNILSKVLTTNPFSTTASSFAITQQEQERTAVNYRTIGFGQCGVVFERPGRNYVIKVARPFYEDSLWADFTAHFQVRKAFQAQSTEPVCRVPKLFSYVTKENERWWKDNLPFLSPTPHSLALPAMAIVTERILPLPKVARQALINAYCPATSRPAVSANHTNRDCLARVYLGRRRPTNLPPTPNFTLRNYNLCLDQMIDLGLPVQSFAAGIGEALAIVHWAAHVDAYDIEFVLGSEGDINYTREVSACLNLSGAEQLKMTPHTDVDSLMKVNFRHRNTRLFVLDFNLCGVWDEKCQLTSPDALISHLVTSFFENDPYYPLPLPESDTDKKLWDVFSMTYITKAEELLCASSQHSHLPRKFIQQCIEREKKSLACGLGRGHRDHKE</sequence>
<dbReference type="AlphaFoldDB" id="A0A9W4I608"/>
<dbReference type="Proteomes" id="UP001152646">
    <property type="component" value="Unassembled WGS sequence"/>
</dbReference>
<dbReference type="EMBL" id="CAJVPA010000011">
    <property type="protein sequence ID" value="CAG8225578.1"/>
    <property type="molecule type" value="Genomic_DNA"/>
</dbReference>
<dbReference type="Pfam" id="PF12417">
    <property type="entry name" value="DUF3669"/>
    <property type="match status" value="1"/>
</dbReference>
<name>A0A9W4I608_9EURO</name>